<feature type="compositionally biased region" description="Basic and acidic residues" evidence="10">
    <location>
        <begin position="1515"/>
        <end position="1528"/>
    </location>
</feature>
<keyword evidence="8" id="KW-0539">Nucleus</keyword>
<dbReference type="InterPro" id="IPR002999">
    <property type="entry name" value="Tudor"/>
</dbReference>
<dbReference type="InterPro" id="IPR002052">
    <property type="entry name" value="DNA_methylase_N6_adenine_CS"/>
</dbReference>
<keyword evidence="3" id="KW-0832">Ubl conjugation</keyword>
<feature type="compositionally biased region" description="Basic residues" evidence="10">
    <location>
        <begin position="397"/>
        <end position="406"/>
    </location>
</feature>
<dbReference type="InterPro" id="IPR012603">
    <property type="entry name" value="ARID4A/B_PWWP"/>
</dbReference>
<dbReference type="CDD" id="cd16100">
    <property type="entry name" value="ARID"/>
    <property type="match status" value="1"/>
</dbReference>
<dbReference type="PROSITE" id="PS00092">
    <property type="entry name" value="N6_MTASE"/>
    <property type="match status" value="1"/>
</dbReference>
<evidence type="ECO:0000256" key="8">
    <source>
        <dbReference type="ARBA" id="ARBA00023242"/>
    </source>
</evidence>
<sequence>MQGDDPPYLSVGTAVSAKYKGAFCEAKVSKVVRVVKCKVTYKMGLGTATVSDEQIKGPLRVGQVVQAKHLEKKEYVDATITKIQDCSQYTVVFDDGDITTLRRTALCLKSGRHFNESETLDQLPLTHPEHFGNPVVGGRRGRRSRQLKEDSSEGEVEEENEPDLELYTMEVGRVVCVEASDKKRNKDNWFPGLVVMPSAQPTVRINVKDEFLVRSFKDGRYYTVPQKEVTEFSRDMVSKIESTMLAEAVEKVMKYLDNDELPVHWERNLLFHNSLQAPSSDSDEHFTDSSEDETPEEKDHFVAQLYKFMDDSNTPLNKSPTIGNKDVDLHKLFGVVRKLGGYNRVTNKNKWRSVTLRLRLSNNLSTHNQVKLVYKKCLLSYEAFHRTLGVTMLNHPRNAKKSRGRSLIRDKDRNTPVNSPRPEKEDELVIPEKKEEEKPPEDKPKPVKKPEVKVKVEEEKKLKEISVAEISDTNSSDTTDILEVTTNVSVRLRRTDSKSGRERKPKAPTGDKVKALVEKFEEQTKKEEKEDEKQQTRSKTQTPKIKEKEISPEKKIRETKTPIRDLPSPSKTPTKIVKKVDDEKKRGRKRVNAEDKTSLSDSATESSMPAVGIGDKLKVYYGPTNESKVTYEAKVIEIDKEAVNPMYLVHYTGWNTRYDEWISPVRIAENLSAATKAKKLKQSFTSGTKLSTPKSLAKRGRRMSVSARSTSQEFPRSTTPSSVTSTSSRTKSPGTPVTRNFRVTRLAGECNRRTRRTSGQTDFSNHSESESEGTESESDVSKSKAVSTKTDESENRIFKKKVMKPVLVKLDKKKDKEEEDTEKEEDSVIERPKRTRKFKKSETKVRDSDDDSSSPPKGRDFDLNQIRSELKGLVKAVKLPNADIVEKETLSSDESTVVPDITVKSPETPEPDKDSAVQKNISSDDIYEFKEPEPFEFESRTKLVDDKTKKRLVPRIFDDLDKSPIKRRTASPIKIKDDDVKKPLRRTPVKKDLLNDEDDDDDINTDTDLSKLLVEDPFDKLVESPSFHSGREKTSNIALDEKHRVIRNLSLEEPLSLFHGLSETREDDSGDQLDISDIEESQNEPLFTHKEQLFTESTFSKSSPDHTSLDPIFRGFMPKIDDRKQKDSDDDDAIRASIQSVINQASSTDDDSNDVLLINPPFTSFLDTKLEVKPSIIGVPSSELENSFKISNIALKIEAKESKVVTEELIPVVKHISPALQETDSTLMESICTPSEIITKLDETKDITVKTGTKIADTLLQKLNMIKNDAKEKNPDTSTVEDEKSITETIKIEPSVVELPPRIEEIKIELPEIKTKVEAKLKTDAKVKTMEHKKIPEAKYKVEPKPKPPEKNKSPVVKGEVVLEYKKRSRKIVSREFIEESDTDSTDSEERLVIARSDEESQTNSSIDVKTDNKENSNLSTTDASHSVQADYSFKFDSIVKEGDVKHEIKMEDVKKEEEPDSNLHSLLLCEETIPGSPAPASEGIVPSEIKSKAKSVLEMPFASAPGSSNNKSESTIRDTKVMNKDRGPAPPLIHQIDNLDKEPRETSTVIDNTPPTTPESTLSNLSPRGDPGDLSTNTGDNESCKSGDGEGDYNVQRRCSSNKISPYSEEGSMDALLNNPDLNNPNKKTQDNVSPSPCRKRRRSCKGLDDIPLKRGRKPANRSRHNSDSDDTSEHSMPGNVPLSSGLSVDARITRSPKPSKYNFFVDLDPSLDSAQRIAILQQKLQEIRKTYADVKAELAAVERRRKKLRRREREAKLAAKQEALAT</sequence>
<keyword evidence="13" id="KW-1185">Reference proteome</keyword>
<feature type="compositionally biased region" description="Polar residues" evidence="10">
    <location>
        <begin position="1547"/>
        <end position="1567"/>
    </location>
</feature>
<feature type="coiled-coil region" evidence="9">
    <location>
        <begin position="1719"/>
        <end position="1760"/>
    </location>
</feature>
<feature type="region of interest" description="Disordered" evidence="10">
    <location>
        <begin position="124"/>
        <end position="162"/>
    </location>
</feature>
<dbReference type="EMBL" id="JARPUR010000001">
    <property type="protein sequence ID" value="KAK4885248.1"/>
    <property type="molecule type" value="Genomic_DNA"/>
</dbReference>
<dbReference type="SMART" id="SM00333">
    <property type="entry name" value="TUDOR"/>
    <property type="match status" value="1"/>
</dbReference>
<dbReference type="SUPFAM" id="SSF63748">
    <property type="entry name" value="Tudor/PWWP/MBT"/>
    <property type="match status" value="1"/>
</dbReference>
<gene>
    <name evidence="12" type="ORF">RN001_001519</name>
</gene>
<dbReference type="InterPro" id="IPR051232">
    <property type="entry name" value="ARID/SWI1_ChromRemod"/>
</dbReference>
<feature type="region of interest" description="Disordered" evidence="10">
    <location>
        <begin position="1374"/>
        <end position="1424"/>
    </location>
</feature>
<keyword evidence="5" id="KW-0805">Transcription regulation</keyword>
<evidence type="ECO:0000259" key="11">
    <source>
        <dbReference type="PROSITE" id="PS51011"/>
    </source>
</evidence>
<evidence type="ECO:0000256" key="5">
    <source>
        <dbReference type="ARBA" id="ARBA00023015"/>
    </source>
</evidence>
<dbReference type="PANTHER" id="PTHR13964:SF27">
    <property type="entry name" value="HAT-TRICK, ISOFORM D"/>
    <property type="match status" value="1"/>
</dbReference>
<organism evidence="12 13">
    <name type="scientific">Aquatica leii</name>
    <dbReference type="NCBI Taxonomy" id="1421715"/>
    <lineage>
        <taxon>Eukaryota</taxon>
        <taxon>Metazoa</taxon>
        <taxon>Ecdysozoa</taxon>
        <taxon>Arthropoda</taxon>
        <taxon>Hexapoda</taxon>
        <taxon>Insecta</taxon>
        <taxon>Pterygota</taxon>
        <taxon>Neoptera</taxon>
        <taxon>Endopterygota</taxon>
        <taxon>Coleoptera</taxon>
        <taxon>Polyphaga</taxon>
        <taxon>Elateriformia</taxon>
        <taxon>Elateroidea</taxon>
        <taxon>Lampyridae</taxon>
        <taxon>Luciolinae</taxon>
        <taxon>Aquatica</taxon>
    </lineage>
</organism>
<keyword evidence="4" id="KW-0156">Chromatin regulator</keyword>
<protein>
    <recommendedName>
        <fullName evidence="11">ARID domain-containing protein</fullName>
    </recommendedName>
</protein>
<feature type="region of interest" description="Disordered" evidence="10">
    <location>
        <begin position="1501"/>
        <end position="1701"/>
    </location>
</feature>
<feature type="region of interest" description="Disordered" evidence="10">
    <location>
        <begin position="968"/>
        <end position="1005"/>
    </location>
</feature>
<dbReference type="Gene3D" id="1.10.150.60">
    <property type="entry name" value="ARID DNA-binding domain"/>
    <property type="match status" value="1"/>
</dbReference>
<dbReference type="SMART" id="SM00501">
    <property type="entry name" value="BRIGHT"/>
    <property type="match status" value="1"/>
</dbReference>
<evidence type="ECO:0000256" key="4">
    <source>
        <dbReference type="ARBA" id="ARBA00022853"/>
    </source>
</evidence>
<feature type="compositionally biased region" description="Basic and acidic residues" evidence="10">
    <location>
        <begin position="1666"/>
        <end position="1675"/>
    </location>
</feature>
<dbReference type="SMART" id="SM01014">
    <property type="entry name" value="ARID"/>
    <property type="match status" value="1"/>
</dbReference>
<proteinExistence type="predicted"/>
<feature type="region of interest" description="Disordered" evidence="10">
    <location>
        <begin position="276"/>
        <end position="296"/>
    </location>
</feature>
<dbReference type="Gene3D" id="2.30.30.140">
    <property type="match status" value="3"/>
</dbReference>
<feature type="compositionally biased region" description="Low complexity" evidence="10">
    <location>
        <begin position="1617"/>
        <end position="1627"/>
    </location>
</feature>
<evidence type="ECO:0000256" key="10">
    <source>
        <dbReference type="SAM" id="MobiDB-lite"/>
    </source>
</evidence>
<dbReference type="InterPro" id="IPR036431">
    <property type="entry name" value="ARID_dom_sf"/>
</dbReference>
<dbReference type="CDD" id="cd20390">
    <property type="entry name" value="Tudor_ARID4_rpt2"/>
    <property type="match status" value="1"/>
</dbReference>
<dbReference type="SMART" id="SM00298">
    <property type="entry name" value="CHROMO"/>
    <property type="match status" value="1"/>
</dbReference>
<comment type="caution">
    <text evidence="12">The sequence shown here is derived from an EMBL/GenBank/DDBJ whole genome shotgun (WGS) entry which is preliminary data.</text>
</comment>
<dbReference type="GO" id="GO:0006325">
    <property type="term" value="P:chromatin organization"/>
    <property type="evidence" value="ECO:0007669"/>
    <property type="project" value="UniProtKB-KW"/>
</dbReference>
<feature type="compositionally biased region" description="Acidic residues" evidence="10">
    <location>
        <begin position="152"/>
        <end position="162"/>
    </location>
</feature>
<dbReference type="PROSITE" id="PS51011">
    <property type="entry name" value="ARID"/>
    <property type="match status" value="1"/>
</dbReference>
<dbReference type="Pfam" id="PF11717">
    <property type="entry name" value="Tudor-knot"/>
    <property type="match status" value="1"/>
</dbReference>
<dbReference type="GO" id="GO:0005634">
    <property type="term" value="C:nucleus"/>
    <property type="evidence" value="ECO:0007669"/>
    <property type="project" value="TreeGrafter"/>
</dbReference>
<dbReference type="InterPro" id="IPR025995">
    <property type="entry name" value="Tudor-knot"/>
</dbReference>
<dbReference type="PANTHER" id="PTHR13964">
    <property type="entry name" value="RBP-RELATED"/>
    <property type="match status" value="1"/>
</dbReference>
<name>A0AAN7PGD0_9COLE</name>
<feature type="compositionally biased region" description="Basic and acidic residues" evidence="10">
    <location>
        <begin position="493"/>
        <end position="502"/>
    </location>
</feature>
<feature type="compositionally biased region" description="Basic residues" evidence="10">
    <location>
        <begin position="1655"/>
        <end position="1665"/>
    </location>
</feature>
<evidence type="ECO:0000256" key="7">
    <source>
        <dbReference type="ARBA" id="ARBA00023163"/>
    </source>
</evidence>
<dbReference type="GO" id="GO:0032259">
    <property type="term" value="P:methylation"/>
    <property type="evidence" value="ECO:0007669"/>
    <property type="project" value="InterPro"/>
</dbReference>
<feature type="compositionally biased region" description="Basic and acidic residues" evidence="10">
    <location>
        <begin position="430"/>
        <end position="453"/>
    </location>
</feature>
<feature type="compositionally biased region" description="Acidic residues" evidence="10">
    <location>
        <begin position="995"/>
        <end position="1005"/>
    </location>
</feature>
<feature type="compositionally biased region" description="Basic and acidic residues" evidence="10">
    <location>
        <begin position="1337"/>
        <end position="1353"/>
    </location>
</feature>
<evidence type="ECO:0000256" key="9">
    <source>
        <dbReference type="SAM" id="Coils"/>
    </source>
</evidence>
<dbReference type="InterPro" id="IPR000953">
    <property type="entry name" value="Chromo/chromo_shadow_dom"/>
</dbReference>
<dbReference type="InterPro" id="IPR001606">
    <property type="entry name" value="ARID_dom"/>
</dbReference>
<feature type="compositionally biased region" description="Basic and acidic residues" evidence="10">
    <location>
        <begin position="544"/>
        <end position="563"/>
    </location>
</feature>
<dbReference type="Proteomes" id="UP001353858">
    <property type="component" value="Unassembled WGS sequence"/>
</dbReference>
<feature type="region of interest" description="Disordered" evidence="10">
    <location>
        <begin position="886"/>
        <end position="925"/>
    </location>
</feature>
<keyword evidence="1" id="KW-1017">Isopeptide bond</keyword>
<feature type="domain" description="ARID" evidence="11">
    <location>
        <begin position="295"/>
        <end position="386"/>
    </location>
</feature>
<feature type="region of interest" description="Disordered" evidence="10">
    <location>
        <begin position="681"/>
        <end position="864"/>
    </location>
</feature>
<feature type="compositionally biased region" description="Polar residues" evidence="10">
    <location>
        <begin position="757"/>
        <end position="766"/>
    </location>
</feature>
<feature type="compositionally biased region" description="Basic and acidic residues" evidence="10">
    <location>
        <begin position="1388"/>
        <end position="1399"/>
    </location>
</feature>
<evidence type="ECO:0000256" key="1">
    <source>
        <dbReference type="ARBA" id="ARBA00022499"/>
    </source>
</evidence>
<evidence type="ECO:0000256" key="3">
    <source>
        <dbReference type="ARBA" id="ARBA00022843"/>
    </source>
</evidence>
<reference evidence="13" key="1">
    <citation type="submission" date="2023-01" db="EMBL/GenBank/DDBJ databases">
        <title>Key to firefly adult light organ development and bioluminescence: homeobox transcription factors regulate luciferase expression and transportation to peroxisome.</title>
        <authorList>
            <person name="Fu X."/>
        </authorList>
    </citation>
    <scope>NUCLEOTIDE SEQUENCE [LARGE SCALE GENOMIC DNA]</scope>
</reference>
<dbReference type="InterPro" id="IPR016197">
    <property type="entry name" value="Chromo-like_dom_sf"/>
</dbReference>
<dbReference type="GO" id="GO:0008168">
    <property type="term" value="F:methyltransferase activity"/>
    <property type="evidence" value="ECO:0007669"/>
    <property type="project" value="InterPro"/>
</dbReference>
<dbReference type="GO" id="GO:0006357">
    <property type="term" value="P:regulation of transcription by RNA polymerase II"/>
    <property type="evidence" value="ECO:0007669"/>
    <property type="project" value="TreeGrafter"/>
</dbReference>
<dbReference type="Pfam" id="PF08169">
    <property type="entry name" value="RBB1NT"/>
    <property type="match status" value="1"/>
</dbReference>
<evidence type="ECO:0000256" key="2">
    <source>
        <dbReference type="ARBA" id="ARBA00022553"/>
    </source>
</evidence>
<feature type="compositionally biased region" description="Basic and acidic residues" evidence="10">
    <location>
        <begin position="509"/>
        <end position="535"/>
    </location>
</feature>
<dbReference type="SUPFAM" id="SSF46774">
    <property type="entry name" value="ARID-like"/>
    <property type="match status" value="1"/>
</dbReference>
<keyword evidence="2" id="KW-0597">Phosphoprotein</keyword>
<feature type="compositionally biased region" description="Polar residues" evidence="10">
    <location>
        <begin position="682"/>
        <end position="694"/>
    </location>
</feature>
<evidence type="ECO:0000256" key="6">
    <source>
        <dbReference type="ARBA" id="ARBA00023125"/>
    </source>
</evidence>
<feature type="compositionally biased region" description="Low complexity" evidence="10">
    <location>
        <begin position="715"/>
        <end position="733"/>
    </location>
</feature>
<evidence type="ECO:0000313" key="12">
    <source>
        <dbReference type="EMBL" id="KAK4885248.1"/>
    </source>
</evidence>
<feature type="region of interest" description="Disordered" evidence="10">
    <location>
        <begin position="484"/>
        <end position="608"/>
    </location>
</feature>
<accession>A0AAN7PGD0</accession>
<dbReference type="FunFam" id="2.30.30.140:FF:000009">
    <property type="entry name" value="AT-rich interactive domain-containing protein 4B"/>
    <property type="match status" value="1"/>
</dbReference>
<dbReference type="GO" id="GO:0005694">
    <property type="term" value="C:chromosome"/>
    <property type="evidence" value="ECO:0007669"/>
    <property type="project" value="UniProtKB-ARBA"/>
</dbReference>
<keyword evidence="6" id="KW-0238">DNA-binding</keyword>
<dbReference type="GO" id="GO:0000976">
    <property type="term" value="F:transcription cis-regulatory region binding"/>
    <property type="evidence" value="ECO:0007669"/>
    <property type="project" value="TreeGrafter"/>
</dbReference>
<feature type="region of interest" description="Disordered" evidence="10">
    <location>
        <begin position="395"/>
        <end position="453"/>
    </location>
</feature>
<dbReference type="SUPFAM" id="SSF54160">
    <property type="entry name" value="Chromo domain-like"/>
    <property type="match status" value="1"/>
</dbReference>
<feature type="region of interest" description="Disordered" evidence="10">
    <location>
        <begin position="1337"/>
        <end position="1359"/>
    </location>
</feature>
<dbReference type="Pfam" id="PF01388">
    <property type="entry name" value="ARID"/>
    <property type="match status" value="1"/>
</dbReference>
<keyword evidence="7" id="KW-0804">Transcription</keyword>
<feature type="compositionally biased region" description="Basic and acidic residues" evidence="10">
    <location>
        <begin position="578"/>
        <end position="598"/>
    </location>
</feature>
<evidence type="ECO:0000313" key="13">
    <source>
        <dbReference type="Proteomes" id="UP001353858"/>
    </source>
</evidence>
<keyword evidence="9" id="KW-0175">Coiled coil</keyword>